<dbReference type="RefSeq" id="WP_112569879.1">
    <property type="nucleotide sequence ID" value="NZ_CP043450.1"/>
</dbReference>
<dbReference type="AlphaFoldDB" id="A0A5C1HTK8"/>
<reference evidence="1" key="1">
    <citation type="submission" date="2019-08" db="EMBL/GenBank/DDBJ databases">
        <title>Comparative genome analysis confer to the adaptation heavy metal polluted environment.</title>
        <authorList>
            <person name="Li Y."/>
        </authorList>
    </citation>
    <scope>NUCLEOTIDE SEQUENCE [LARGE SCALE GENOMIC DNA]</scope>
    <source>
        <strain evidence="1">P1</strain>
    </source>
</reference>
<evidence type="ECO:0000313" key="2">
    <source>
        <dbReference type="Proteomes" id="UP000251402"/>
    </source>
</evidence>
<evidence type="ECO:0000313" key="1">
    <source>
        <dbReference type="EMBL" id="QEM09166.1"/>
    </source>
</evidence>
<proteinExistence type="predicted"/>
<sequence length="142" mass="16241">MDKKFEIIRQDGDDLIFLTETEITLRVITPAQREKRENCATDVFELTGNYISVRINNLDLPDTLFPVTQVYAFLIVNSEPIKAKSTIEDIRAAIAYYCSSKLKAGIQQIQIIDLDGLEEVIADNINEPAEKAEYDFKYFEGR</sequence>
<dbReference type="OrthoDB" id="9899135at2"/>
<gene>
    <name evidence="1" type="ORF">DEO27_003745</name>
</gene>
<dbReference type="EMBL" id="CP043450">
    <property type="protein sequence ID" value="QEM09166.1"/>
    <property type="molecule type" value="Genomic_DNA"/>
</dbReference>
<name>A0A5C1HTK8_9SPHI</name>
<accession>A0A5C1HTK8</accession>
<protein>
    <submittedName>
        <fullName evidence="1">Uncharacterized protein</fullName>
    </submittedName>
</protein>
<organism evidence="1 2">
    <name type="scientific">Mucilaginibacter rubeus</name>
    <dbReference type="NCBI Taxonomy" id="2027860"/>
    <lineage>
        <taxon>Bacteria</taxon>
        <taxon>Pseudomonadati</taxon>
        <taxon>Bacteroidota</taxon>
        <taxon>Sphingobacteriia</taxon>
        <taxon>Sphingobacteriales</taxon>
        <taxon>Sphingobacteriaceae</taxon>
        <taxon>Mucilaginibacter</taxon>
    </lineage>
</organism>
<dbReference type="Proteomes" id="UP000251402">
    <property type="component" value="Chromosome"/>
</dbReference>
<dbReference type="KEGG" id="mrub:DEO27_003745"/>
<keyword evidence="2" id="KW-1185">Reference proteome</keyword>